<comment type="caution">
    <text evidence="3">The sequence shown here is derived from an EMBL/GenBank/DDBJ whole genome shotgun (WGS) entry which is preliminary data.</text>
</comment>
<evidence type="ECO:0000256" key="1">
    <source>
        <dbReference type="ARBA" id="ARBA00022801"/>
    </source>
</evidence>
<keyword evidence="1 3" id="KW-0378">Hydrolase</keyword>
<dbReference type="InterPro" id="IPR029058">
    <property type="entry name" value="AB_hydrolase_fold"/>
</dbReference>
<accession>A0ABT5D0R2</accession>
<dbReference type="Proteomes" id="UP001221838">
    <property type="component" value="Unassembled WGS sequence"/>
</dbReference>
<dbReference type="SUPFAM" id="SSF53474">
    <property type="entry name" value="alpha/beta-Hydrolases"/>
    <property type="match status" value="1"/>
</dbReference>
<dbReference type="EMBL" id="JAQNDM010000001">
    <property type="protein sequence ID" value="MDC0707166.1"/>
    <property type="molecule type" value="Genomic_DNA"/>
</dbReference>
<protein>
    <submittedName>
        <fullName evidence="3">Alpha/beta hydrolase</fullName>
    </submittedName>
</protein>
<sequence length="258" mass="27366">MKVAANGININVTQEGSGDTTLVFLHYWGGSSLAWSQVISRLSSTFRCVALDGRGQGGSDAPRDGYSAVDLADDVLGVVRELEIDNYVVIGHSMGGKTAQVVASRRPAGLRGIALIASSPPSPMPIGDEQRAQMKMAYANRDSVNWTLDNVLIGSPTSSQAREQAVVDALGVSQPAVLGWIDTGTREDFSREVASIDVPTVIVTGELDRVDPIDVVRGHIVPHFKDAPLHVIPGRGHLLPIEAPGEIADILREFAAGL</sequence>
<organism evidence="3 4">
    <name type="scientific">Stigmatella ashevillensis</name>
    <dbReference type="NCBI Taxonomy" id="2995309"/>
    <lineage>
        <taxon>Bacteria</taxon>
        <taxon>Pseudomonadati</taxon>
        <taxon>Myxococcota</taxon>
        <taxon>Myxococcia</taxon>
        <taxon>Myxococcales</taxon>
        <taxon>Cystobacterineae</taxon>
        <taxon>Archangiaceae</taxon>
        <taxon>Stigmatella</taxon>
    </lineage>
</organism>
<dbReference type="InterPro" id="IPR000073">
    <property type="entry name" value="AB_hydrolase_1"/>
</dbReference>
<dbReference type="InterPro" id="IPR050266">
    <property type="entry name" value="AB_hydrolase_sf"/>
</dbReference>
<evidence type="ECO:0000259" key="2">
    <source>
        <dbReference type="Pfam" id="PF12697"/>
    </source>
</evidence>
<feature type="domain" description="AB hydrolase-1" evidence="2">
    <location>
        <begin position="22"/>
        <end position="249"/>
    </location>
</feature>
<reference evidence="3 4" key="1">
    <citation type="submission" date="2022-11" db="EMBL/GenBank/DDBJ databases">
        <title>Minimal conservation of predation-associated metabolite biosynthetic gene clusters underscores biosynthetic potential of Myxococcota including descriptions for ten novel species: Archangium lansinium sp. nov., Myxococcus landrumus sp. nov., Nannocystis bai.</title>
        <authorList>
            <person name="Ahearne A."/>
            <person name="Stevens C."/>
            <person name="Dowd S."/>
        </authorList>
    </citation>
    <scope>NUCLEOTIDE SEQUENCE [LARGE SCALE GENOMIC DNA]</scope>
    <source>
        <strain evidence="3 4">NCWAL01</strain>
    </source>
</reference>
<dbReference type="Gene3D" id="3.40.50.1820">
    <property type="entry name" value="alpha/beta hydrolase"/>
    <property type="match status" value="1"/>
</dbReference>
<dbReference type="GO" id="GO:0016787">
    <property type="term" value="F:hydrolase activity"/>
    <property type="evidence" value="ECO:0007669"/>
    <property type="project" value="UniProtKB-KW"/>
</dbReference>
<evidence type="ECO:0000313" key="3">
    <source>
        <dbReference type="EMBL" id="MDC0707166.1"/>
    </source>
</evidence>
<dbReference type="PANTHER" id="PTHR43798">
    <property type="entry name" value="MONOACYLGLYCEROL LIPASE"/>
    <property type="match status" value="1"/>
</dbReference>
<dbReference type="Pfam" id="PF12697">
    <property type="entry name" value="Abhydrolase_6"/>
    <property type="match status" value="1"/>
</dbReference>
<dbReference type="PANTHER" id="PTHR43798:SF31">
    <property type="entry name" value="AB HYDROLASE SUPERFAMILY PROTEIN YCLE"/>
    <property type="match status" value="1"/>
</dbReference>
<dbReference type="PRINTS" id="PR00111">
    <property type="entry name" value="ABHYDROLASE"/>
</dbReference>
<keyword evidence="4" id="KW-1185">Reference proteome</keyword>
<gene>
    <name evidence="3" type="ORF">POL68_01670</name>
</gene>
<dbReference type="RefSeq" id="WP_272134413.1">
    <property type="nucleotide sequence ID" value="NZ_JAQNDM010000001.1"/>
</dbReference>
<name>A0ABT5D0R2_9BACT</name>
<proteinExistence type="predicted"/>
<evidence type="ECO:0000313" key="4">
    <source>
        <dbReference type="Proteomes" id="UP001221838"/>
    </source>
</evidence>